<organism evidence="12 14">
    <name type="scientific">Frankliniella occidentalis</name>
    <name type="common">Western flower thrips</name>
    <name type="synonym">Euthrips occidentalis</name>
    <dbReference type="NCBI Taxonomy" id="133901"/>
    <lineage>
        <taxon>Eukaryota</taxon>
        <taxon>Metazoa</taxon>
        <taxon>Ecdysozoa</taxon>
        <taxon>Arthropoda</taxon>
        <taxon>Hexapoda</taxon>
        <taxon>Insecta</taxon>
        <taxon>Pterygota</taxon>
        <taxon>Neoptera</taxon>
        <taxon>Paraneoptera</taxon>
        <taxon>Thysanoptera</taxon>
        <taxon>Terebrantia</taxon>
        <taxon>Thripoidea</taxon>
        <taxon>Thripidae</taxon>
        <taxon>Frankliniella</taxon>
    </lineage>
</organism>
<evidence type="ECO:0000313" key="12">
    <source>
        <dbReference type="Proteomes" id="UP000504606"/>
    </source>
</evidence>
<dbReference type="Pfam" id="PF22600">
    <property type="entry name" value="MTPAP-like_central"/>
    <property type="match status" value="1"/>
</dbReference>
<dbReference type="KEGG" id="foc:113209018"/>
<dbReference type="InterPro" id="IPR054708">
    <property type="entry name" value="MTPAP-like_central"/>
</dbReference>
<reference evidence="13 14" key="1">
    <citation type="submission" date="2025-04" db="UniProtKB">
        <authorList>
            <consortium name="RefSeq"/>
        </authorList>
    </citation>
    <scope>IDENTIFICATION</scope>
    <source>
        <tissue evidence="13 14">Whole organism</tissue>
    </source>
</reference>
<dbReference type="Pfam" id="PF03828">
    <property type="entry name" value="PAP_assoc"/>
    <property type="match status" value="1"/>
</dbReference>
<feature type="domain" description="PAP-associated" evidence="10">
    <location>
        <begin position="602"/>
        <end position="663"/>
    </location>
</feature>
<feature type="region of interest" description="Disordered" evidence="9">
    <location>
        <begin position="251"/>
        <end position="274"/>
    </location>
</feature>
<evidence type="ECO:0000256" key="4">
    <source>
        <dbReference type="ARBA" id="ARBA00022490"/>
    </source>
</evidence>
<protein>
    <submittedName>
        <fullName evidence="13 14">Poly(A) RNA polymerase gld-2 homolog B</fullName>
    </submittedName>
</protein>
<dbReference type="Gene3D" id="3.30.460.10">
    <property type="entry name" value="Beta Polymerase, domain 2"/>
    <property type="match status" value="1"/>
</dbReference>
<feature type="compositionally biased region" description="Low complexity" evidence="9">
    <location>
        <begin position="72"/>
        <end position="107"/>
    </location>
</feature>
<dbReference type="InterPro" id="IPR043519">
    <property type="entry name" value="NT_sf"/>
</dbReference>
<evidence type="ECO:0000256" key="7">
    <source>
        <dbReference type="ARBA" id="ARBA00022842"/>
    </source>
</evidence>
<dbReference type="SUPFAM" id="SSF81301">
    <property type="entry name" value="Nucleotidyltransferase"/>
    <property type="match status" value="1"/>
</dbReference>
<dbReference type="GO" id="GO:1990817">
    <property type="term" value="F:poly(A) RNA polymerase activity"/>
    <property type="evidence" value="ECO:0007669"/>
    <property type="project" value="UniProtKB-ARBA"/>
</dbReference>
<evidence type="ECO:0000259" key="11">
    <source>
        <dbReference type="Pfam" id="PF22600"/>
    </source>
</evidence>
<evidence type="ECO:0000259" key="10">
    <source>
        <dbReference type="Pfam" id="PF03828"/>
    </source>
</evidence>
<dbReference type="AlphaFoldDB" id="A0A6J1SMG0"/>
<proteinExistence type="inferred from homology"/>
<keyword evidence="7" id="KW-0460">Magnesium</keyword>
<dbReference type="Gene3D" id="1.10.1410.10">
    <property type="match status" value="1"/>
</dbReference>
<dbReference type="InterPro" id="IPR002058">
    <property type="entry name" value="PAP_assoc"/>
</dbReference>
<comment type="similarity">
    <text evidence="8">Belongs to the DNA polymerase type-B-like family. GLD2 subfamily.</text>
</comment>
<dbReference type="PANTHER" id="PTHR12271:SF40">
    <property type="entry name" value="POLY(A) RNA POLYMERASE GLD2"/>
    <property type="match status" value="1"/>
</dbReference>
<feature type="compositionally biased region" description="Basic residues" evidence="9">
    <location>
        <begin position="255"/>
        <end position="271"/>
    </location>
</feature>
<evidence type="ECO:0000313" key="14">
    <source>
        <dbReference type="RefSeq" id="XP_026282127.1"/>
    </source>
</evidence>
<keyword evidence="12" id="KW-1185">Reference proteome</keyword>
<comment type="subcellular location">
    <subcellularLocation>
        <location evidence="3">Cytoplasm</location>
    </subcellularLocation>
</comment>
<dbReference type="GeneID" id="113209018"/>
<comment type="cofactor">
    <cofactor evidence="2">
        <name>Mg(2+)</name>
        <dbReference type="ChEBI" id="CHEBI:18420"/>
    </cofactor>
</comment>
<dbReference type="Proteomes" id="UP000504606">
    <property type="component" value="Unplaced"/>
</dbReference>
<comment type="cofactor">
    <cofactor evidence="1">
        <name>Mn(2+)</name>
        <dbReference type="ChEBI" id="CHEBI:29035"/>
    </cofactor>
</comment>
<accession>A0A6J1SMG0</accession>
<evidence type="ECO:0000256" key="8">
    <source>
        <dbReference type="ARBA" id="ARBA00038491"/>
    </source>
</evidence>
<feature type="compositionally biased region" description="Low complexity" evidence="9">
    <location>
        <begin position="169"/>
        <end position="189"/>
    </location>
</feature>
<dbReference type="CDD" id="cd05402">
    <property type="entry name" value="NT_PAP_TUTase"/>
    <property type="match status" value="1"/>
</dbReference>
<evidence type="ECO:0000256" key="9">
    <source>
        <dbReference type="SAM" id="MobiDB-lite"/>
    </source>
</evidence>
<feature type="region of interest" description="Disordered" evidence="9">
    <location>
        <begin position="68"/>
        <end position="226"/>
    </location>
</feature>
<keyword evidence="5" id="KW-0808">Transferase</keyword>
<evidence type="ECO:0000256" key="1">
    <source>
        <dbReference type="ARBA" id="ARBA00001936"/>
    </source>
</evidence>
<dbReference type="GO" id="GO:0046872">
    <property type="term" value="F:metal ion binding"/>
    <property type="evidence" value="ECO:0007669"/>
    <property type="project" value="UniProtKB-KW"/>
</dbReference>
<dbReference type="RefSeq" id="XP_026282127.1">
    <property type="nucleotide sequence ID" value="XM_026426342.2"/>
</dbReference>
<sequence length="704" mass="79629">MYHATMFPHMVVQVGQQGHYHPLLDASHRQNRGASGPIAHYEHGGSNPIELFQLFGIESLRNSLNYNGRSMPSSTSPSNGNSSSGTVNNSNTNNSNSNNSNNNCNGPWRIPVNVMGPPPPLQRPIANCPMKKGYWNNRPNRSGPNNLDSVNRGSSNECYSSDSGFSSRSPTPSNQQVSPNSSKSSSSSSNDDDAASAGGEPAPTKPPRFKGHASGVENSNNKRQDCYPSYYQPYYPHGEYMGQLGVHQSCSPHFPHSHHPRHPHHHHHHQQHQQNLPAFHHNHHLVQPSPQRRCESLTNLNQQVPPNNHQSKRRFHSSRHSPPASFRNPSRGRRIPSGTMTHSTTSFSAPDRFLQRSHLMYITTKPVDLLSGNDWDEVSGAMWDKFVQNQQTEDVYRNKMELWKKLFYHIKGIYPKYGLFLVGSTISGFGSNNSDMDMCLLVRHSEMDQRIEAVGHLERVLKCLRQCSFIKNADLIQAKVPILKFKDAEHGLEVDLNCNNAVGIRNTHMLFCYAQMDWRVRPLVLIVKLWAASQGINDAKNMTISSYSLVLMVINFLQCGVNPSVLPCLHKLHPSKFQPHTDLHFIDLHEELQPIKSENNQSLGELFAAFLEYYAQFDYTKNAVSVRTGSCLSIEECRHARSFKNDPHQWKYLCIEEPFDLTNTAHSVYDPEVFEKIKSIFRSSFEILNDSRSLECIFSTSESK</sequence>
<dbReference type="GO" id="GO:0031123">
    <property type="term" value="P:RNA 3'-end processing"/>
    <property type="evidence" value="ECO:0007669"/>
    <property type="project" value="TreeGrafter"/>
</dbReference>
<feature type="compositionally biased region" description="Polar residues" evidence="9">
    <location>
        <begin position="338"/>
        <end position="348"/>
    </location>
</feature>
<feature type="compositionally biased region" description="Polar residues" evidence="9">
    <location>
        <begin position="137"/>
        <end position="168"/>
    </location>
</feature>
<dbReference type="OrthoDB" id="2274644at2759"/>
<evidence type="ECO:0000256" key="2">
    <source>
        <dbReference type="ARBA" id="ARBA00001946"/>
    </source>
</evidence>
<evidence type="ECO:0000256" key="6">
    <source>
        <dbReference type="ARBA" id="ARBA00022723"/>
    </source>
</evidence>
<gene>
    <name evidence="13 14" type="primary">LOC113209018</name>
</gene>
<feature type="region of interest" description="Disordered" evidence="9">
    <location>
        <begin position="301"/>
        <end position="348"/>
    </location>
</feature>
<name>A0A6J1SMG0_FRAOC</name>
<dbReference type="RefSeq" id="XP_026282126.1">
    <property type="nucleotide sequence ID" value="XM_026426341.2"/>
</dbReference>
<evidence type="ECO:0000313" key="13">
    <source>
        <dbReference type="RefSeq" id="XP_026282126.1"/>
    </source>
</evidence>
<dbReference type="SUPFAM" id="SSF81631">
    <property type="entry name" value="PAP/OAS1 substrate-binding domain"/>
    <property type="match status" value="1"/>
</dbReference>
<keyword evidence="4" id="KW-0963">Cytoplasm</keyword>
<evidence type="ECO:0000256" key="3">
    <source>
        <dbReference type="ARBA" id="ARBA00004496"/>
    </source>
</evidence>
<dbReference type="PANTHER" id="PTHR12271">
    <property type="entry name" value="POLY A POLYMERASE CID PAP -RELATED"/>
    <property type="match status" value="1"/>
</dbReference>
<keyword evidence="6" id="KW-0479">Metal-binding</keyword>
<evidence type="ECO:0000256" key="5">
    <source>
        <dbReference type="ARBA" id="ARBA00022679"/>
    </source>
</evidence>
<feature type="domain" description="Poly(A) RNA polymerase mitochondrial-like central palm" evidence="11">
    <location>
        <begin position="379"/>
        <end position="515"/>
    </location>
</feature>
<feature type="compositionally biased region" description="Basic residues" evidence="9">
    <location>
        <begin position="310"/>
        <end position="319"/>
    </location>
</feature>
<dbReference type="GO" id="GO:0005737">
    <property type="term" value="C:cytoplasm"/>
    <property type="evidence" value="ECO:0007669"/>
    <property type="project" value="UniProtKB-SubCell"/>
</dbReference>